<evidence type="ECO:0000256" key="1">
    <source>
        <dbReference type="SAM" id="MobiDB-lite"/>
    </source>
</evidence>
<reference evidence="2" key="1">
    <citation type="submission" date="2020-11" db="EMBL/GenBank/DDBJ databases">
        <authorList>
            <person name="Tran Van P."/>
        </authorList>
    </citation>
    <scope>NUCLEOTIDE SEQUENCE</scope>
</reference>
<feature type="compositionally biased region" description="Low complexity" evidence="1">
    <location>
        <begin position="160"/>
        <end position="178"/>
    </location>
</feature>
<proteinExistence type="predicted"/>
<evidence type="ECO:0000313" key="2">
    <source>
        <dbReference type="EMBL" id="CAD7575719.1"/>
    </source>
</evidence>
<dbReference type="AlphaFoldDB" id="A0A7R9JAK1"/>
<name>A0A7R9JAK1_TIMCA</name>
<dbReference type="EMBL" id="OE183484">
    <property type="protein sequence ID" value="CAD7575719.1"/>
    <property type="molecule type" value="Genomic_DNA"/>
</dbReference>
<gene>
    <name evidence="2" type="ORF">TCMB3V08_LOCUS8302</name>
</gene>
<sequence length="205" mass="22478">MLANALVVLGSTAEDGEIELRISVELEEVNPHLREGRVENLLGKTTPISPDRDLNLDLPVLSSRAQHDKCRYSPSSGVTREVGFEGPQVRCADHMSPSISRSRYCLRQQTAYAWSVWCVRVDTMGTMTTSSTNQGFVMDSPTVNNDSMQSPATPQVQEQSSRTPSSTSSCSSGRLQSTNGLIRLKGQDCRLKLNRPYLQSGSDSP</sequence>
<accession>A0A7R9JAK1</accession>
<feature type="compositionally biased region" description="Polar residues" evidence="1">
    <location>
        <begin position="129"/>
        <end position="159"/>
    </location>
</feature>
<organism evidence="2">
    <name type="scientific">Timema californicum</name>
    <name type="common">California timema</name>
    <name type="synonym">Walking stick</name>
    <dbReference type="NCBI Taxonomy" id="61474"/>
    <lineage>
        <taxon>Eukaryota</taxon>
        <taxon>Metazoa</taxon>
        <taxon>Ecdysozoa</taxon>
        <taxon>Arthropoda</taxon>
        <taxon>Hexapoda</taxon>
        <taxon>Insecta</taxon>
        <taxon>Pterygota</taxon>
        <taxon>Neoptera</taxon>
        <taxon>Polyneoptera</taxon>
        <taxon>Phasmatodea</taxon>
        <taxon>Timematodea</taxon>
        <taxon>Timematoidea</taxon>
        <taxon>Timematidae</taxon>
        <taxon>Timema</taxon>
    </lineage>
</organism>
<protein>
    <submittedName>
        <fullName evidence="2">(California timema) hypothetical protein</fullName>
    </submittedName>
</protein>
<feature type="region of interest" description="Disordered" evidence="1">
    <location>
        <begin position="129"/>
        <end position="181"/>
    </location>
</feature>